<dbReference type="Proteomes" id="UP000249066">
    <property type="component" value="Unassembled WGS sequence"/>
</dbReference>
<evidence type="ECO:0000313" key="2">
    <source>
        <dbReference type="EMBL" id="PZO91738.1"/>
    </source>
</evidence>
<accession>A0A2W5CBM5</accession>
<name>A0A2W5CBM5_9SPHN</name>
<sequence>MAQFLKRLFCSLRGHPGHYAEAEHLQFYACHCPNCGAQFERMELAQEMLPSAPAAGQPVGNVDARALRPRQPAAAPALARSDVLQTRGR</sequence>
<comment type="caution">
    <text evidence="2">The sequence shown here is derived from an EMBL/GenBank/DDBJ whole genome shotgun (WGS) entry which is preliminary data.</text>
</comment>
<evidence type="ECO:0000313" key="3">
    <source>
        <dbReference type="Proteomes" id="UP000249066"/>
    </source>
</evidence>
<gene>
    <name evidence="2" type="ORF">DI623_02210</name>
</gene>
<feature type="region of interest" description="Disordered" evidence="1">
    <location>
        <begin position="70"/>
        <end position="89"/>
    </location>
</feature>
<organism evidence="2 3">
    <name type="scientific">Sphingomonas sanxanigenens</name>
    <dbReference type="NCBI Taxonomy" id="397260"/>
    <lineage>
        <taxon>Bacteria</taxon>
        <taxon>Pseudomonadati</taxon>
        <taxon>Pseudomonadota</taxon>
        <taxon>Alphaproteobacteria</taxon>
        <taxon>Sphingomonadales</taxon>
        <taxon>Sphingomonadaceae</taxon>
        <taxon>Sphingomonas</taxon>
    </lineage>
</organism>
<feature type="compositionally biased region" description="Low complexity" evidence="1">
    <location>
        <begin position="70"/>
        <end position="80"/>
    </location>
</feature>
<evidence type="ECO:0000256" key="1">
    <source>
        <dbReference type="SAM" id="MobiDB-lite"/>
    </source>
</evidence>
<dbReference type="EMBL" id="QFNN01000005">
    <property type="protein sequence ID" value="PZO91738.1"/>
    <property type="molecule type" value="Genomic_DNA"/>
</dbReference>
<dbReference type="AlphaFoldDB" id="A0A2W5CBM5"/>
<proteinExistence type="predicted"/>
<reference evidence="2 3" key="1">
    <citation type="submission" date="2017-08" db="EMBL/GenBank/DDBJ databases">
        <title>Infants hospitalized years apart are colonized by the same room-sourced microbial strains.</title>
        <authorList>
            <person name="Brooks B."/>
            <person name="Olm M.R."/>
            <person name="Firek B.A."/>
            <person name="Baker R."/>
            <person name="Thomas B.C."/>
            <person name="Morowitz M.J."/>
            <person name="Banfield J.F."/>
        </authorList>
    </citation>
    <scope>NUCLEOTIDE SEQUENCE [LARGE SCALE GENOMIC DNA]</scope>
    <source>
        <strain evidence="2">S2_018_000_R2_101</strain>
    </source>
</reference>
<protein>
    <submittedName>
        <fullName evidence="2">Uncharacterized protein</fullName>
    </submittedName>
</protein>